<protein>
    <submittedName>
        <fullName evidence="1">Uncharacterized protein</fullName>
    </submittedName>
</protein>
<evidence type="ECO:0000313" key="2">
    <source>
        <dbReference type="Proteomes" id="UP000827284"/>
    </source>
</evidence>
<dbReference type="Proteomes" id="UP000827284">
    <property type="component" value="Unassembled WGS sequence"/>
</dbReference>
<evidence type="ECO:0000313" key="1">
    <source>
        <dbReference type="EMBL" id="GJJ71428.1"/>
    </source>
</evidence>
<reference evidence="1" key="1">
    <citation type="submission" date="2021-11" db="EMBL/GenBank/DDBJ databases">
        <authorList>
            <person name="Herlambang A."/>
            <person name="Guo Y."/>
            <person name="Takashima Y."/>
            <person name="Nishizawa T."/>
        </authorList>
    </citation>
    <scope>NUCLEOTIDE SEQUENCE</scope>
    <source>
        <strain evidence="1">E1425</strain>
    </source>
</reference>
<keyword evidence="2" id="KW-1185">Reference proteome</keyword>
<sequence>MLHGPIYYTTIARKEQSSKATQPIARARTYGSGTCCCVGDHALKNRASAEILELAEEYARQVAFVGIVSDGVHEDK</sequence>
<comment type="caution">
    <text evidence="1">The sequence shown here is derived from an EMBL/GenBank/DDBJ whole genome shotgun (WGS) entry which is preliminary data.</text>
</comment>
<reference evidence="1" key="2">
    <citation type="journal article" date="2022" name="Microbiol. Resour. Announc.">
        <title>Whole-Genome Sequence of Entomortierella parvispora E1425, a Mucoromycotan Fungus Associated with Burkholderiaceae-Related Endosymbiotic Bacteria.</title>
        <authorList>
            <person name="Herlambang A."/>
            <person name="Guo Y."/>
            <person name="Takashima Y."/>
            <person name="Narisawa K."/>
            <person name="Ohta H."/>
            <person name="Nishizawa T."/>
        </authorList>
    </citation>
    <scope>NUCLEOTIDE SEQUENCE</scope>
    <source>
        <strain evidence="1">E1425</strain>
    </source>
</reference>
<organism evidence="1 2">
    <name type="scientific">Entomortierella parvispora</name>
    <dbReference type="NCBI Taxonomy" id="205924"/>
    <lineage>
        <taxon>Eukaryota</taxon>
        <taxon>Fungi</taxon>
        <taxon>Fungi incertae sedis</taxon>
        <taxon>Mucoromycota</taxon>
        <taxon>Mortierellomycotina</taxon>
        <taxon>Mortierellomycetes</taxon>
        <taxon>Mortierellales</taxon>
        <taxon>Mortierellaceae</taxon>
        <taxon>Entomortierella</taxon>
    </lineage>
</organism>
<proteinExistence type="predicted"/>
<name>A0A9P3H7W5_9FUNG</name>
<dbReference type="EMBL" id="BQFW01000005">
    <property type="protein sequence ID" value="GJJ71428.1"/>
    <property type="molecule type" value="Genomic_DNA"/>
</dbReference>
<accession>A0A9P3H7W5</accession>
<dbReference type="AlphaFoldDB" id="A0A9P3H7W5"/>
<gene>
    <name evidence="1" type="ORF">EMPS_03778</name>
</gene>